<reference evidence="2" key="1">
    <citation type="journal article" date="2019" name="Int. J. Syst. Evol. Microbiol.">
        <title>The Global Catalogue of Microorganisms (GCM) 10K type strain sequencing project: providing services to taxonomists for standard genome sequencing and annotation.</title>
        <authorList>
            <consortium name="The Broad Institute Genomics Platform"/>
            <consortium name="The Broad Institute Genome Sequencing Center for Infectious Disease"/>
            <person name="Wu L."/>
            <person name="Ma J."/>
        </authorList>
    </citation>
    <scope>NUCLEOTIDE SEQUENCE [LARGE SCALE GENOMIC DNA]</scope>
    <source>
        <strain evidence="2">KCTC 42217</strain>
    </source>
</reference>
<protein>
    <submittedName>
        <fullName evidence="1">Uncharacterized protein</fullName>
    </submittedName>
</protein>
<evidence type="ECO:0000313" key="2">
    <source>
        <dbReference type="Proteomes" id="UP001597387"/>
    </source>
</evidence>
<name>A0ABW4ZQ15_9SPHI</name>
<dbReference type="RefSeq" id="WP_255900484.1">
    <property type="nucleotide sequence ID" value="NZ_JAFMZO010000002.1"/>
</dbReference>
<sequence>MEEQQYIDYFENLCRQSLDINHEVDGKKAFFYLDNPDNTDEIDNAFRNQIQYPAFILDAPAGMVSGNGSANYTDSPVGSFTVLCQAKTPEEVRQARDRSKSIGISFLARMNKDARENKIVAGKRINFVINDNAYEPMNFPAHQLYGYVFEFLFVCPFGFSSDSGTWRDI</sequence>
<keyword evidence="2" id="KW-1185">Reference proteome</keyword>
<dbReference type="Proteomes" id="UP001597387">
    <property type="component" value="Unassembled WGS sequence"/>
</dbReference>
<gene>
    <name evidence="1" type="ORF">ACFSJU_14750</name>
</gene>
<proteinExistence type="predicted"/>
<accession>A0ABW4ZQ15</accession>
<dbReference type="EMBL" id="JBHUHZ010000002">
    <property type="protein sequence ID" value="MFD2163666.1"/>
    <property type="molecule type" value="Genomic_DNA"/>
</dbReference>
<evidence type="ECO:0000313" key="1">
    <source>
        <dbReference type="EMBL" id="MFD2163666.1"/>
    </source>
</evidence>
<comment type="caution">
    <text evidence="1">The sequence shown here is derived from an EMBL/GenBank/DDBJ whole genome shotgun (WGS) entry which is preliminary data.</text>
</comment>
<organism evidence="1 2">
    <name type="scientific">Paradesertivirga mongoliensis</name>
    <dbReference type="NCBI Taxonomy" id="2100740"/>
    <lineage>
        <taxon>Bacteria</taxon>
        <taxon>Pseudomonadati</taxon>
        <taxon>Bacteroidota</taxon>
        <taxon>Sphingobacteriia</taxon>
        <taxon>Sphingobacteriales</taxon>
        <taxon>Sphingobacteriaceae</taxon>
        <taxon>Paradesertivirga</taxon>
    </lineage>
</organism>